<feature type="compositionally biased region" description="Low complexity" evidence="5">
    <location>
        <begin position="17"/>
        <end position="29"/>
    </location>
</feature>
<keyword evidence="3 6" id="KW-1133">Transmembrane helix</keyword>
<evidence type="ECO:0000256" key="3">
    <source>
        <dbReference type="ARBA" id="ARBA00022989"/>
    </source>
</evidence>
<dbReference type="InterPro" id="IPR000620">
    <property type="entry name" value="EamA_dom"/>
</dbReference>
<dbReference type="EMBL" id="ML220122">
    <property type="protein sequence ID" value="TGZ80847.1"/>
    <property type="molecule type" value="Genomic_DNA"/>
</dbReference>
<dbReference type="OrthoDB" id="306876at2759"/>
<proteinExistence type="predicted"/>
<dbReference type="STRING" id="341454.A0A4S2MW70"/>
<dbReference type="Proteomes" id="UP000298138">
    <property type="component" value="Unassembled WGS sequence"/>
</dbReference>
<feature type="transmembrane region" description="Helical" evidence="6">
    <location>
        <begin position="331"/>
        <end position="350"/>
    </location>
</feature>
<comment type="subcellular location">
    <subcellularLocation>
        <location evidence="1">Membrane</location>
        <topology evidence="1">Multi-pass membrane protein</topology>
    </subcellularLocation>
</comment>
<feature type="domain" description="EamA" evidence="7">
    <location>
        <begin position="240"/>
        <end position="373"/>
    </location>
</feature>
<evidence type="ECO:0000256" key="4">
    <source>
        <dbReference type="ARBA" id="ARBA00023136"/>
    </source>
</evidence>
<dbReference type="Pfam" id="PF00892">
    <property type="entry name" value="EamA"/>
    <property type="match status" value="2"/>
</dbReference>
<accession>A0A4S2MW70</accession>
<gene>
    <name evidence="8" type="ORF">EX30DRAFT_306962</name>
</gene>
<feature type="domain" description="EamA" evidence="7">
    <location>
        <begin position="65"/>
        <end position="207"/>
    </location>
</feature>
<keyword evidence="9" id="KW-1185">Reference proteome</keyword>
<dbReference type="InterPro" id="IPR037185">
    <property type="entry name" value="EmrE-like"/>
</dbReference>
<feature type="region of interest" description="Disordered" evidence="5">
    <location>
        <begin position="1"/>
        <end position="33"/>
    </location>
</feature>
<evidence type="ECO:0000313" key="8">
    <source>
        <dbReference type="EMBL" id="TGZ80847.1"/>
    </source>
</evidence>
<dbReference type="GO" id="GO:0016020">
    <property type="term" value="C:membrane"/>
    <property type="evidence" value="ECO:0007669"/>
    <property type="project" value="UniProtKB-SubCell"/>
</dbReference>
<dbReference type="InParanoid" id="A0A4S2MW70"/>
<feature type="transmembrane region" description="Helical" evidence="6">
    <location>
        <begin position="268"/>
        <end position="290"/>
    </location>
</feature>
<feature type="transmembrane region" description="Helical" evidence="6">
    <location>
        <begin position="103"/>
        <end position="121"/>
    </location>
</feature>
<feature type="transmembrane region" description="Helical" evidence="6">
    <location>
        <begin position="62"/>
        <end position="83"/>
    </location>
</feature>
<feature type="transmembrane region" description="Helical" evidence="6">
    <location>
        <begin position="133"/>
        <end position="153"/>
    </location>
</feature>
<feature type="transmembrane region" description="Helical" evidence="6">
    <location>
        <begin position="236"/>
        <end position="256"/>
    </location>
</feature>
<dbReference type="PANTHER" id="PTHR22911:SF6">
    <property type="entry name" value="SOLUTE CARRIER FAMILY 35 MEMBER G1"/>
    <property type="match status" value="1"/>
</dbReference>
<reference evidence="8 9" key="1">
    <citation type="submission" date="2019-04" db="EMBL/GenBank/DDBJ databases">
        <title>Comparative genomics and transcriptomics to analyze fruiting body development in filamentous ascomycetes.</title>
        <authorList>
            <consortium name="DOE Joint Genome Institute"/>
            <person name="Lutkenhaus R."/>
            <person name="Traeger S."/>
            <person name="Breuer J."/>
            <person name="Kuo A."/>
            <person name="Lipzen A."/>
            <person name="Pangilinan J."/>
            <person name="Dilworth D."/>
            <person name="Sandor L."/>
            <person name="Poggeler S."/>
            <person name="Barry K."/>
            <person name="Grigoriev I.V."/>
            <person name="Nowrousian M."/>
        </authorList>
    </citation>
    <scope>NUCLEOTIDE SEQUENCE [LARGE SCALE GENOMIC DNA]</scope>
    <source>
        <strain evidence="8 9">CBS 389.68</strain>
    </source>
</reference>
<feature type="transmembrane region" description="Helical" evidence="6">
    <location>
        <begin position="196"/>
        <end position="216"/>
    </location>
</feature>
<keyword evidence="2 6" id="KW-0812">Transmembrane</keyword>
<protein>
    <recommendedName>
        <fullName evidence="7">EamA domain-containing protein</fullName>
    </recommendedName>
</protein>
<evidence type="ECO:0000256" key="5">
    <source>
        <dbReference type="SAM" id="MobiDB-lite"/>
    </source>
</evidence>
<evidence type="ECO:0000256" key="6">
    <source>
        <dbReference type="SAM" id="Phobius"/>
    </source>
</evidence>
<evidence type="ECO:0000259" key="7">
    <source>
        <dbReference type="Pfam" id="PF00892"/>
    </source>
</evidence>
<dbReference type="PANTHER" id="PTHR22911">
    <property type="entry name" value="ACYL-MALONYL CONDENSING ENZYME-RELATED"/>
    <property type="match status" value="1"/>
</dbReference>
<evidence type="ECO:0000313" key="9">
    <source>
        <dbReference type="Proteomes" id="UP000298138"/>
    </source>
</evidence>
<keyword evidence="4 6" id="KW-0472">Membrane</keyword>
<evidence type="ECO:0000256" key="2">
    <source>
        <dbReference type="ARBA" id="ARBA00022692"/>
    </source>
</evidence>
<feature type="transmembrane region" description="Helical" evidence="6">
    <location>
        <begin position="302"/>
        <end position="319"/>
    </location>
</feature>
<sequence>MSSKDTIPNGPGQVDRSPSSSASTPLLTSHNDTDLNQYDGSWDERPASPVPPKLSLPIRIFYAYRGAFLILLAEFLMSVMNVVARYLETSLPPDRKLHPFHVMFWRMSVTCACCLAWGFWNRIPDFPFGKRELWGILLLRAMSGFCGISLFYTALKTLPLPDATVINFCVPTVTGIFCALLPALREPFTRLERMTAVVSFVGVLLIARPTWLSKILPFLSPSLDDDSDDISPGARAFAVTILMFSVIAASSAYTTIRWIGNRAHSLISVFYFSGLVTVLTSILVLAIPSIPNFHMPESSEEWTCLTVLSVVGFAAQWSLTKGLQLEKAGRGIQLMYMQLLFAGVFEWAIWGYVPGIWTWTGGFLIIGSLVCVNILKEKNDTAKTVIKDMQDEETGLLANEREGR</sequence>
<feature type="transmembrane region" description="Helical" evidence="6">
    <location>
        <begin position="356"/>
        <end position="375"/>
    </location>
</feature>
<dbReference type="SUPFAM" id="SSF103481">
    <property type="entry name" value="Multidrug resistance efflux transporter EmrE"/>
    <property type="match status" value="2"/>
</dbReference>
<evidence type="ECO:0000256" key="1">
    <source>
        <dbReference type="ARBA" id="ARBA00004141"/>
    </source>
</evidence>
<organism evidence="8 9">
    <name type="scientific">Ascodesmis nigricans</name>
    <dbReference type="NCBI Taxonomy" id="341454"/>
    <lineage>
        <taxon>Eukaryota</taxon>
        <taxon>Fungi</taxon>
        <taxon>Dikarya</taxon>
        <taxon>Ascomycota</taxon>
        <taxon>Pezizomycotina</taxon>
        <taxon>Pezizomycetes</taxon>
        <taxon>Pezizales</taxon>
        <taxon>Ascodesmidaceae</taxon>
        <taxon>Ascodesmis</taxon>
    </lineage>
</organism>
<dbReference type="AlphaFoldDB" id="A0A4S2MW70"/>
<name>A0A4S2MW70_9PEZI</name>
<feature type="transmembrane region" description="Helical" evidence="6">
    <location>
        <begin position="165"/>
        <end position="184"/>
    </location>
</feature>